<dbReference type="GO" id="GO:0003964">
    <property type="term" value="F:RNA-directed DNA polymerase activity"/>
    <property type="evidence" value="ECO:0007669"/>
    <property type="project" value="UniProtKB-KW"/>
</dbReference>
<evidence type="ECO:0000313" key="3">
    <source>
        <dbReference type="Proteomes" id="UP001151760"/>
    </source>
</evidence>
<keyword evidence="3" id="KW-1185">Reference proteome</keyword>
<protein>
    <submittedName>
        <fullName evidence="2">RNA-directed DNA polymerase, eukaryota</fullName>
    </submittedName>
</protein>
<keyword evidence="2" id="KW-0695">RNA-directed DNA polymerase</keyword>
<comment type="caution">
    <text evidence="2">The sequence shown here is derived from an EMBL/GenBank/DDBJ whole genome shotgun (WGS) entry which is preliminary data.</text>
</comment>
<dbReference type="Proteomes" id="UP001151760">
    <property type="component" value="Unassembled WGS sequence"/>
</dbReference>
<dbReference type="PANTHER" id="PTHR36617:SF16">
    <property type="entry name" value="OS04G0516500 PROTEIN"/>
    <property type="match status" value="1"/>
</dbReference>
<reference evidence="2" key="1">
    <citation type="journal article" date="2022" name="Int. J. Mol. Sci.">
        <title>Draft Genome of Tanacetum Coccineum: Genomic Comparison of Closely Related Tanacetum-Family Plants.</title>
        <authorList>
            <person name="Yamashiro T."/>
            <person name="Shiraishi A."/>
            <person name="Nakayama K."/>
            <person name="Satake H."/>
        </authorList>
    </citation>
    <scope>NUCLEOTIDE SEQUENCE</scope>
</reference>
<evidence type="ECO:0000313" key="2">
    <source>
        <dbReference type="EMBL" id="GJS70303.1"/>
    </source>
</evidence>
<reference evidence="2" key="2">
    <citation type="submission" date="2022-01" db="EMBL/GenBank/DDBJ databases">
        <authorList>
            <person name="Yamashiro T."/>
            <person name="Shiraishi A."/>
            <person name="Satake H."/>
            <person name="Nakayama K."/>
        </authorList>
    </citation>
    <scope>NUCLEOTIDE SEQUENCE</scope>
</reference>
<gene>
    <name evidence="2" type="ORF">Tco_0703144</name>
</gene>
<dbReference type="EMBL" id="BQNB010009925">
    <property type="protein sequence ID" value="GJS70303.1"/>
    <property type="molecule type" value="Genomic_DNA"/>
</dbReference>
<organism evidence="2 3">
    <name type="scientific">Tanacetum coccineum</name>
    <dbReference type="NCBI Taxonomy" id="301880"/>
    <lineage>
        <taxon>Eukaryota</taxon>
        <taxon>Viridiplantae</taxon>
        <taxon>Streptophyta</taxon>
        <taxon>Embryophyta</taxon>
        <taxon>Tracheophyta</taxon>
        <taxon>Spermatophyta</taxon>
        <taxon>Magnoliopsida</taxon>
        <taxon>eudicotyledons</taxon>
        <taxon>Gunneridae</taxon>
        <taxon>Pentapetalae</taxon>
        <taxon>asterids</taxon>
        <taxon>campanulids</taxon>
        <taxon>Asterales</taxon>
        <taxon>Asteraceae</taxon>
        <taxon>Asteroideae</taxon>
        <taxon>Anthemideae</taxon>
        <taxon>Anthemidinae</taxon>
        <taxon>Tanacetum</taxon>
    </lineage>
</organism>
<dbReference type="InterPro" id="IPR026960">
    <property type="entry name" value="RVT-Znf"/>
</dbReference>
<dbReference type="PANTHER" id="PTHR36617">
    <property type="entry name" value="PROTEIN, PUTATIVE-RELATED"/>
    <property type="match status" value="1"/>
</dbReference>
<keyword evidence="2" id="KW-0808">Transferase</keyword>
<feature type="domain" description="Reverse transcriptase zinc-binding" evidence="1">
    <location>
        <begin position="89"/>
        <end position="173"/>
    </location>
</feature>
<keyword evidence="2" id="KW-0548">Nucleotidyltransferase</keyword>
<dbReference type="Pfam" id="PF13966">
    <property type="entry name" value="zf-RVT"/>
    <property type="match status" value="1"/>
</dbReference>
<accession>A0ABQ4XY20</accession>
<evidence type="ECO:0000259" key="1">
    <source>
        <dbReference type="Pfam" id="PF13966"/>
    </source>
</evidence>
<proteinExistence type="predicted"/>
<sequence>MMINFWEDKWCDGGKLKDKFHRLYALEDNKQITVGRKLAQVTLASSFRRHPRSGIEMEQFINMVNLIKKTALNSSSDRWLWELENSGVFSVSSTRNLIDEKLLPGADLQTRWNKWVPIKVNILTWKMMTNSLPTRFKISCRGILIDSILCGICNKGVETTSHLFFSCPIARQVVSLILRWWYLDAAELDSFEEWVDWFDSVRLPHKNKKLLEGVFFVLWWLLWSFRNKTLFDSKGPKKASLFDDVVCMSFNWCRSRCNSCFGWDDWLKSPNLIMM</sequence>
<name>A0ABQ4XY20_9ASTR</name>